<reference evidence="4 5" key="1">
    <citation type="submission" date="2024-01" db="EMBL/GenBank/DDBJ databases">
        <title>Complete Genome Sequence of Alkalicoccus halolimnae BZ-SZ-XJ29T, a Moderately Halophilic Bacterium Isolated from a Salt Lake.</title>
        <authorList>
            <person name="Zhao B."/>
        </authorList>
    </citation>
    <scope>NUCLEOTIDE SEQUENCE [LARGE SCALE GENOMIC DNA]</scope>
    <source>
        <strain evidence="4 5">BZ-SZ-XJ29</strain>
    </source>
</reference>
<dbReference type="GO" id="GO:0003677">
    <property type="term" value="F:DNA binding"/>
    <property type="evidence" value="ECO:0007669"/>
    <property type="project" value="UniProtKB-KW"/>
</dbReference>
<evidence type="ECO:0000259" key="3">
    <source>
        <dbReference type="PROSITE" id="PS51500"/>
    </source>
</evidence>
<dbReference type="Pfam" id="PF08671">
    <property type="entry name" value="SinI"/>
    <property type="match status" value="1"/>
</dbReference>
<dbReference type="AlphaFoldDB" id="A0A5C7F8X2"/>
<dbReference type="InterPro" id="IPR010981">
    <property type="entry name" value="SinR/SinI_dimer_dom"/>
</dbReference>
<dbReference type="Pfam" id="PF01381">
    <property type="entry name" value="HTH_3"/>
    <property type="match status" value="1"/>
</dbReference>
<dbReference type="GO" id="GO:0005829">
    <property type="term" value="C:cytosol"/>
    <property type="evidence" value="ECO:0007669"/>
    <property type="project" value="TreeGrafter"/>
</dbReference>
<dbReference type="InterPro" id="IPR001387">
    <property type="entry name" value="Cro/C1-type_HTH"/>
</dbReference>
<dbReference type="InterPro" id="IPR010982">
    <property type="entry name" value="Lambda_DNA-bd_dom_sf"/>
</dbReference>
<dbReference type="RefSeq" id="WP_147805293.1">
    <property type="nucleotide sequence ID" value="NZ_CP144914.1"/>
</dbReference>
<keyword evidence="5" id="KW-1185">Reference proteome</keyword>
<keyword evidence="1 4" id="KW-0238">DNA-binding</keyword>
<dbReference type="Proteomes" id="UP000321816">
    <property type="component" value="Chromosome"/>
</dbReference>
<evidence type="ECO:0000259" key="2">
    <source>
        <dbReference type="PROSITE" id="PS50943"/>
    </source>
</evidence>
<dbReference type="EMBL" id="CP144914">
    <property type="protein sequence ID" value="WWD81658.1"/>
    <property type="molecule type" value="Genomic_DNA"/>
</dbReference>
<name>A0A5C7F8X2_9BACI</name>
<feature type="domain" description="Sin" evidence="3">
    <location>
        <begin position="66"/>
        <end position="104"/>
    </location>
</feature>
<evidence type="ECO:0000256" key="1">
    <source>
        <dbReference type="ARBA" id="ARBA00023125"/>
    </source>
</evidence>
<dbReference type="GO" id="GO:0003700">
    <property type="term" value="F:DNA-binding transcription factor activity"/>
    <property type="evidence" value="ECO:0007669"/>
    <property type="project" value="TreeGrafter"/>
</dbReference>
<sequence>MVGEKIKMYRLEKGMNMSELAERAGVAKSYLSTIERDIQKNPSVQFLEKVAPVLDTDIYSLLGISASNGSSGEELDEEWKELVGEAMNSGISKEEFSNFLEFSRWKMSQG</sequence>
<feature type="domain" description="HTH cro/C1-type" evidence="2">
    <location>
        <begin position="6"/>
        <end position="61"/>
    </location>
</feature>
<dbReference type="InterPro" id="IPR036281">
    <property type="entry name" value="SinR/SinI_dimer_dom_sf"/>
</dbReference>
<dbReference type="SMART" id="SM00530">
    <property type="entry name" value="HTH_XRE"/>
    <property type="match status" value="1"/>
</dbReference>
<accession>A0A5C7F8X2</accession>
<dbReference type="PANTHER" id="PTHR46797">
    <property type="entry name" value="HTH-TYPE TRANSCRIPTIONAL REGULATOR"/>
    <property type="match status" value="1"/>
</dbReference>
<evidence type="ECO:0000313" key="5">
    <source>
        <dbReference type="Proteomes" id="UP000321816"/>
    </source>
</evidence>
<dbReference type="CDD" id="cd00093">
    <property type="entry name" value="HTH_XRE"/>
    <property type="match status" value="1"/>
</dbReference>
<dbReference type="OrthoDB" id="1859224at2"/>
<organism evidence="4 5">
    <name type="scientific">Alkalicoccus halolimnae</name>
    <dbReference type="NCBI Taxonomy" id="1667239"/>
    <lineage>
        <taxon>Bacteria</taxon>
        <taxon>Bacillati</taxon>
        <taxon>Bacillota</taxon>
        <taxon>Bacilli</taxon>
        <taxon>Bacillales</taxon>
        <taxon>Bacillaceae</taxon>
        <taxon>Alkalicoccus</taxon>
    </lineage>
</organism>
<dbReference type="InterPro" id="IPR050807">
    <property type="entry name" value="TransReg_Diox_bact_type"/>
</dbReference>
<dbReference type="SUPFAM" id="SSF47413">
    <property type="entry name" value="lambda repressor-like DNA-binding domains"/>
    <property type="match status" value="1"/>
</dbReference>
<dbReference type="GO" id="GO:0046983">
    <property type="term" value="F:protein dimerization activity"/>
    <property type="evidence" value="ECO:0007669"/>
    <property type="project" value="InterPro"/>
</dbReference>
<dbReference type="Gene3D" id="1.10.260.40">
    <property type="entry name" value="lambda repressor-like DNA-binding domains"/>
    <property type="match status" value="1"/>
</dbReference>
<dbReference type="PROSITE" id="PS50943">
    <property type="entry name" value="HTH_CROC1"/>
    <property type="match status" value="1"/>
</dbReference>
<dbReference type="KEGG" id="ahal:FTX54_011530"/>
<protein>
    <submittedName>
        <fullName evidence="4">DNA-binding anti-repressor SinI</fullName>
    </submittedName>
</protein>
<gene>
    <name evidence="4" type="primary">sinI</name>
    <name evidence="4" type="ORF">FTX54_011530</name>
</gene>
<dbReference type="PANTHER" id="PTHR46797:SF13">
    <property type="entry name" value="HTH-TYPE TRANSCRIPTIONAL REGULATOR SINR"/>
    <property type="match status" value="1"/>
</dbReference>
<evidence type="ECO:0000313" key="4">
    <source>
        <dbReference type="EMBL" id="WWD81658.1"/>
    </source>
</evidence>
<proteinExistence type="predicted"/>
<dbReference type="SUPFAM" id="SSF47406">
    <property type="entry name" value="SinR repressor dimerisation domain-like"/>
    <property type="match status" value="1"/>
</dbReference>
<dbReference type="PROSITE" id="PS51500">
    <property type="entry name" value="SIN"/>
    <property type="match status" value="1"/>
</dbReference>